<evidence type="ECO:0000313" key="3">
    <source>
        <dbReference type="Proteomes" id="UP000179005"/>
    </source>
</evidence>
<dbReference type="Proteomes" id="UP000179005">
    <property type="component" value="Unassembled WGS sequence"/>
</dbReference>
<dbReference type="STRING" id="1802619.A2797_00265"/>
<keyword evidence="1" id="KW-1133">Transmembrane helix</keyword>
<name>A0A1F4VCL9_UNCKA</name>
<proteinExistence type="predicted"/>
<keyword evidence="1" id="KW-0812">Transmembrane</keyword>
<accession>A0A1F4VCL9</accession>
<feature type="transmembrane region" description="Helical" evidence="1">
    <location>
        <begin position="28"/>
        <end position="50"/>
    </location>
</feature>
<dbReference type="AlphaFoldDB" id="A0A1F4VCL9"/>
<reference evidence="2 3" key="1">
    <citation type="journal article" date="2016" name="Nat. Commun.">
        <title>Thousands of microbial genomes shed light on interconnected biogeochemical processes in an aquifer system.</title>
        <authorList>
            <person name="Anantharaman K."/>
            <person name="Brown C.T."/>
            <person name="Hug L.A."/>
            <person name="Sharon I."/>
            <person name="Castelle C.J."/>
            <person name="Probst A.J."/>
            <person name="Thomas B.C."/>
            <person name="Singh A."/>
            <person name="Wilkins M.J."/>
            <person name="Karaoz U."/>
            <person name="Brodie E.L."/>
            <person name="Williams K.H."/>
            <person name="Hubbard S.S."/>
            <person name="Banfield J.F."/>
        </authorList>
    </citation>
    <scope>NUCLEOTIDE SEQUENCE [LARGE SCALE GENOMIC DNA]</scope>
</reference>
<organism evidence="2 3">
    <name type="scientific">candidate division WWE3 bacterium RIFCSPHIGHO2_01_FULL_48_15</name>
    <dbReference type="NCBI Taxonomy" id="1802619"/>
    <lineage>
        <taxon>Bacteria</taxon>
        <taxon>Katanobacteria</taxon>
    </lineage>
</organism>
<evidence type="ECO:0000256" key="1">
    <source>
        <dbReference type="SAM" id="Phobius"/>
    </source>
</evidence>
<feature type="transmembrane region" description="Helical" evidence="1">
    <location>
        <begin position="59"/>
        <end position="83"/>
    </location>
</feature>
<keyword evidence="1" id="KW-0472">Membrane</keyword>
<protein>
    <submittedName>
        <fullName evidence="2">Uncharacterized protein</fullName>
    </submittedName>
</protein>
<dbReference type="EMBL" id="MEVC01000011">
    <property type="protein sequence ID" value="OGC54867.1"/>
    <property type="molecule type" value="Genomic_DNA"/>
</dbReference>
<gene>
    <name evidence="2" type="ORF">A2797_00265</name>
</gene>
<evidence type="ECO:0000313" key="2">
    <source>
        <dbReference type="EMBL" id="OGC54867.1"/>
    </source>
</evidence>
<sequence>MLFNQIFAHEEETEELPAPTLESQLTDWSFWGIGIASALAIFFIVISLLWKTAGEKAKWILYLGIAIPVALATLFLAGSTVYLNLTSVSGGPVHWHADFQVWACGAQLDLTDPTGIANRVGSPVFHEHGDDRIHVEGVVTNSSDVELGNFFRFVGGELHETHLSFPTNEKLYEYDNGDLCPDGVPGILQAFVWKTDVEREEFYQEKLVDPQEYVISPYSTIPPGDCLIIEFGGEKEKTDKLCTFYEIAKEKGELKER</sequence>
<comment type="caution">
    <text evidence="2">The sequence shown here is derived from an EMBL/GenBank/DDBJ whole genome shotgun (WGS) entry which is preliminary data.</text>
</comment>